<accession>A0A520MNJ8</accession>
<reference evidence="1 2" key="1">
    <citation type="submission" date="2019-02" db="EMBL/GenBank/DDBJ databases">
        <title>Prokaryotic population dynamics and viral predation in marine succession experiment using metagenomics: the confinement effect.</title>
        <authorList>
            <person name="Haro-Moreno J.M."/>
            <person name="Rodriguez-Valera F."/>
            <person name="Lopez-Perez M."/>
        </authorList>
    </citation>
    <scope>NUCLEOTIDE SEQUENCE [LARGE SCALE GENOMIC DNA]</scope>
    <source>
        <strain evidence="1">MED-G163</strain>
    </source>
</reference>
<dbReference type="EMBL" id="SHBI01000002">
    <property type="protein sequence ID" value="RZO22776.1"/>
    <property type="molecule type" value="Genomic_DNA"/>
</dbReference>
<proteinExistence type="predicted"/>
<comment type="caution">
    <text evidence="1">The sequence shown here is derived from an EMBL/GenBank/DDBJ whole genome shotgun (WGS) entry which is preliminary data.</text>
</comment>
<name>A0A520MNJ8_9GAMM</name>
<sequence>MGIYKIIIFSLVFLINIDARPISYSGGTTIMYKSDSMSNSFYAHYSPTYKYSIGIENVDDKFFNESYNYLRLTYLLNRKNTNISQRNLYFQSGISVNNTNNIFYGIHGDWETRRWFTGFGYKYVENSFGRDFKDRFIQLGVAPYLGEYGDLHTWVMLKSKTNSLTNNRSTYPELKFFKGNTLLEFGYSDKTEWDLHFMYRF</sequence>
<dbReference type="AlphaFoldDB" id="A0A520MNJ8"/>
<protein>
    <recommendedName>
        <fullName evidence="3">DUF481 domain-containing protein</fullName>
    </recommendedName>
</protein>
<dbReference type="Proteomes" id="UP000315782">
    <property type="component" value="Unassembled WGS sequence"/>
</dbReference>
<gene>
    <name evidence="1" type="ORF">EVA96_01110</name>
</gene>
<evidence type="ECO:0000313" key="1">
    <source>
        <dbReference type="EMBL" id="RZO22776.1"/>
    </source>
</evidence>
<organism evidence="1 2">
    <name type="scientific">SAR86 cluster bacterium</name>
    <dbReference type="NCBI Taxonomy" id="2030880"/>
    <lineage>
        <taxon>Bacteria</taxon>
        <taxon>Pseudomonadati</taxon>
        <taxon>Pseudomonadota</taxon>
        <taxon>Gammaproteobacteria</taxon>
        <taxon>SAR86 cluster</taxon>
    </lineage>
</organism>
<evidence type="ECO:0008006" key="3">
    <source>
        <dbReference type="Google" id="ProtNLM"/>
    </source>
</evidence>
<evidence type="ECO:0000313" key="2">
    <source>
        <dbReference type="Proteomes" id="UP000315782"/>
    </source>
</evidence>